<sequence length="203" mass="21804">PHWGSTWVSSPLSSTSSTTAASGPTASGGCCDISEWTPRFIPTTPRSTGSVRSTGWSSRGVPPEWACRTNWVTAVPTWTSMCRFSESAPDISSWRDSTGARPPRRQSPSSAPHPSPWWMAAGGCSRARQRSRRCGRATTTRSQRRLRDSPSLLTATRAGSKVWRTSRTTASVCSSTPRSTIPSTARGYSRTLLVYANGPAGPA</sequence>
<gene>
    <name evidence="2" type="ORF">METZ01_LOCUS108998</name>
</gene>
<dbReference type="EMBL" id="UINC01012919">
    <property type="protein sequence ID" value="SVA56144.1"/>
    <property type="molecule type" value="Genomic_DNA"/>
</dbReference>
<reference evidence="2" key="1">
    <citation type="submission" date="2018-05" db="EMBL/GenBank/DDBJ databases">
        <authorList>
            <person name="Lanie J.A."/>
            <person name="Ng W.-L."/>
            <person name="Kazmierczak K.M."/>
            <person name="Andrzejewski T.M."/>
            <person name="Davidsen T.M."/>
            <person name="Wayne K.J."/>
            <person name="Tettelin H."/>
            <person name="Glass J.I."/>
            <person name="Rusch D."/>
            <person name="Podicherti R."/>
            <person name="Tsui H.-C.T."/>
            <person name="Winkler M.E."/>
        </authorList>
    </citation>
    <scope>NUCLEOTIDE SEQUENCE</scope>
</reference>
<feature type="non-terminal residue" evidence="2">
    <location>
        <position position="203"/>
    </location>
</feature>
<proteinExistence type="predicted"/>
<protein>
    <submittedName>
        <fullName evidence="2">Uncharacterized protein</fullName>
    </submittedName>
</protein>
<organism evidence="2">
    <name type="scientific">marine metagenome</name>
    <dbReference type="NCBI Taxonomy" id="408172"/>
    <lineage>
        <taxon>unclassified sequences</taxon>
        <taxon>metagenomes</taxon>
        <taxon>ecological metagenomes</taxon>
    </lineage>
</organism>
<evidence type="ECO:0000313" key="2">
    <source>
        <dbReference type="EMBL" id="SVA56144.1"/>
    </source>
</evidence>
<evidence type="ECO:0000256" key="1">
    <source>
        <dbReference type="SAM" id="MobiDB-lite"/>
    </source>
</evidence>
<feature type="non-terminal residue" evidence="2">
    <location>
        <position position="1"/>
    </location>
</feature>
<accession>A0A381WUG5</accession>
<feature type="region of interest" description="Disordered" evidence="1">
    <location>
        <begin position="89"/>
        <end position="162"/>
    </location>
</feature>
<dbReference type="AlphaFoldDB" id="A0A381WUG5"/>
<feature type="region of interest" description="Disordered" evidence="1">
    <location>
        <begin position="1"/>
        <end position="29"/>
    </location>
</feature>
<name>A0A381WUG5_9ZZZZ</name>